<name>A0A4C2ACY5_EUMVA</name>
<reference evidence="1 2" key="1">
    <citation type="journal article" date="2019" name="Commun. Biol.">
        <title>The bagworm genome reveals a unique fibroin gene that provides high tensile strength.</title>
        <authorList>
            <person name="Kono N."/>
            <person name="Nakamura H."/>
            <person name="Ohtoshi R."/>
            <person name="Tomita M."/>
            <person name="Numata K."/>
            <person name="Arakawa K."/>
        </authorList>
    </citation>
    <scope>NUCLEOTIDE SEQUENCE [LARGE SCALE GENOMIC DNA]</scope>
</reference>
<dbReference type="Proteomes" id="UP000299102">
    <property type="component" value="Unassembled WGS sequence"/>
</dbReference>
<proteinExistence type="predicted"/>
<protein>
    <submittedName>
        <fullName evidence="1">Uncharacterized protein</fullName>
    </submittedName>
</protein>
<gene>
    <name evidence="1" type="ORF">EVAR_90552_1</name>
</gene>
<evidence type="ECO:0000313" key="2">
    <source>
        <dbReference type="Proteomes" id="UP000299102"/>
    </source>
</evidence>
<sequence>MINGLDDTPTTRVLFENYVSHDLMINGLDDTPTTRVLFENYVSHGLMINGLDDTPTTRVLFENYVSHDLMINGLDDTPTTRVLFENYVSRSNDKRTGRYTDDSRALSNMSHGLKINSLRAREQQTVCILPKVIFWSETLL</sequence>
<comment type="caution">
    <text evidence="1">The sequence shown here is derived from an EMBL/GenBank/DDBJ whole genome shotgun (WGS) entry which is preliminary data.</text>
</comment>
<evidence type="ECO:0000313" key="1">
    <source>
        <dbReference type="EMBL" id="GBP97968.1"/>
    </source>
</evidence>
<accession>A0A4C2ACY5</accession>
<keyword evidence="2" id="KW-1185">Reference proteome</keyword>
<dbReference type="EMBL" id="BGZK01003035">
    <property type="protein sequence ID" value="GBP97968.1"/>
    <property type="molecule type" value="Genomic_DNA"/>
</dbReference>
<organism evidence="1 2">
    <name type="scientific">Eumeta variegata</name>
    <name type="common">Bagworm moth</name>
    <name type="synonym">Eumeta japonica</name>
    <dbReference type="NCBI Taxonomy" id="151549"/>
    <lineage>
        <taxon>Eukaryota</taxon>
        <taxon>Metazoa</taxon>
        <taxon>Ecdysozoa</taxon>
        <taxon>Arthropoda</taxon>
        <taxon>Hexapoda</taxon>
        <taxon>Insecta</taxon>
        <taxon>Pterygota</taxon>
        <taxon>Neoptera</taxon>
        <taxon>Endopterygota</taxon>
        <taxon>Lepidoptera</taxon>
        <taxon>Glossata</taxon>
        <taxon>Ditrysia</taxon>
        <taxon>Tineoidea</taxon>
        <taxon>Psychidae</taxon>
        <taxon>Oiketicinae</taxon>
        <taxon>Eumeta</taxon>
    </lineage>
</organism>
<dbReference type="AlphaFoldDB" id="A0A4C2ACY5"/>